<keyword evidence="2" id="KW-0808">Transferase</keyword>
<dbReference type="AlphaFoldDB" id="A0A6J4VH50"/>
<feature type="compositionally biased region" description="Low complexity" evidence="1">
    <location>
        <begin position="10"/>
        <end position="23"/>
    </location>
</feature>
<feature type="compositionally biased region" description="Gly residues" evidence="1">
    <location>
        <begin position="69"/>
        <end position="81"/>
    </location>
</feature>
<evidence type="ECO:0000256" key="1">
    <source>
        <dbReference type="SAM" id="MobiDB-lite"/>
    </source>
</evidence>
<organism evidence="2">
    <name type="scientific">uncultured Thermomicrobiales bacterium</name>
    <dbReference type="NCBI Taxonomy" id="1645740"/>
    <lineage>
        <taxon>Bacteria</taxon>
        <taxon>Pseudomonadati</taxon>
        <taxon>Thermomicrobiota</taxon>
        <taxon>Thermomicrobia</taxon>
        <taxon>Thermomicrobiales</taxon>
        <taxon>environmental samples</taxon>
    </lineage>
</organism>
<sequence length="280" mass="29575">ARRLGMGRDALPGQRPLLRARPPALRPRARGPAGGRPGPRRTRPPDRCRLRSRHRDPAAGAPLRRGGGRRPGPGDAGGGRAPRGRGRDREHAVGAGAGGGPPRRPGHLPRRDVRPVLPLDGPEPRRRDRPRHARAGRRTRPRERRQGWPGGTRRRLAPPGPAVHRDRRVGAAVPGRRAAGRAGGAAARHSGRRGGGAERGRVPGPGAPAGSGRRGAPAVGGRRRGLGLLAVRLGAAPVRGPARRLRGRPPPAARRRDAVGAVRRAAARHRGLRLARPSAV</sequence>
<reference evidence="2" key="1">
    <citation type="submission" date="2020-02" db="EMBL/GenBank/DDBJ databases">
        <authorList>
            <person name="Meier V. D."/>
        </authorList>
    </citation>
    <scope>NUCLEOTIDE SEQUENCE</scope>
    <source>
        <strain evidence="2">AVDCRST_MAG49</strain>
    </source>
</reference>
<dbReference type="EMBL" id="CADCWG010000304">
    <property type="protein sequence ID" value="CAA9576211.1"/>
    <property type="molecule type" value="Genomic_DNA"/>
</dbReference>
<accession>A0A6J4VH50</accession>
<name>A0A6J4VH50_9BACT</name>
<feature type="region of interest" description="Disordered" evidence="1">
    <location>
        <begin position="1"/>
        <end position="223"/>
    </location>
</feature>
<keyword evidence="2" id="KW-0489">Methyltransferase</keyword>
<feature type="compositionally biased region" description="Low complexity" evidence="1">
    <location>
        <begin position="214"/>
        <end position="223"/>
    </location>
</feature>
<feature type="region of interest" description="Disordered" evidence="1">
    <location>
        <begin position="240"/>
        <end position="260"/>
    </location>
</feature>
<feature type="non-terminal residue" evidence="2">
    <location>
        <position position="280"/>
    </location>
</feature>
<gene>
    <name evidence="2" type="ORF">AVDCRST_MAG49-4161</name>
</gene>
<proteinExistence type="predicted"/>
<feature type="compositionally biased region" description="Basic residues" evidence="1">
    <location>
        <begin position="127"/>
        <end position="143"/>
    </location>
</feature>
<protein>
    <submittedName>
        <fullName evidence="2">Putative methyltransferase</fullName>
    </submittedName>
</protein>
<dbReference type="GO" id="GO:0032259">
    <property type="term" value="P:methylation"/>
    <property type="evidence" value="ECO:0007669"/>
    <property type="project" value="UniProtKB-KW"/>
</dbReference>
<feature type="non-terminal residue" evidence="2">
    <location>
        <position position="1"/>
    </location>
</feature>
<evidence type="ECO:0000313" key="2">
    <source>
        <dbReference type="EMBL" id="CAA9576211.1"/>
    </source>
</evidence>
<dbReference type="GO" id="GO:0008168">
    <property type="term" value="F:methyltransferase activity"/>
    <property type="evidence" value="ECO:0007669"/>
    <property type="project" value="UniProtKB-KW"/>
</dbReference>